<sequence>MILAAVSLAVGIPFFASLVAPVMVALLLYMPDLSLTIVFHKMFNGIGQFALLAVPFFIFAAEIVVQGTMARRLIDFTRCLVGHLPGGLAMTTIVSCAFFGAVSGSTQATVAAVGGLMYPAMTASGYPRRFVLGLIVNASDIALLIPPSISMIIFGVVTGSSVASLFLGGIGPGIVLTLAFMIYAYLRARKFNLPTTPRAPLAEVGTAFLQTIWGLGVPVIIIGGIYAGIFTPTEAASVSVVYAIVVEVAIYRTLTWTDVYRIAARSATVTGVIFLVIAAASALTWLLIISGLPQTLSTWVVEHISSPIRFLLLLNGVLFIACMFIDPISVILISMPIVFPAAQALGIDAIHLGIVVVTNIAIGSATPPFGIDLFTASSIFNVRFSEVAPGAIPFAGIAVIGLLIVTYFPSLTLFLPRLLMGLQ</sequence>
<evidence type="ECO:0000256" key="2">
    <source>
        <dbReference type="ARBA" id="ARBA00022475"/>
    </source>
</evidence>
<dbReference type="PANTHER" id="PTHR33362:SF5">
    <property type="entry name" value="C4-DICARBOXYLATE TRAP TRANSPORTER LARGE PERMEASE PROTEIN DCTM"/>
    <property type="match status" value="1"/>
</dbReference>
<keyword evidence="3" id="KW-0997">Cell inner membrane</keyword>
<feature type="domain" description="TRAP C4-dicarboxylate transport system permease DctM subunit" evidence="8">
    <location>
        <begin position="2"/>
        <end position="410"/>
    </location>
</feature>
<feature type="transmembrane region" description="Helical" evidence="7">
    <location>
        <begin position="207"/>
        <end position="229"/>
    </location>
</feature>
<feature type="transmembrane region" description="Helical" evidence="7">
    <location>
        <begin position="130"/>
        <end position="157"/>
    </location>
</feature>
<dbReference type="HOGENOM" id="CLU_019824_4_1_7"/>
<evidence type="ECO:0000313" key="9">
    <source>
        <dbReference type="EMBL" id="ETX05714.1"/>
    </source>
</evidence>
<dbReference type="NCBIfam" id="TIGR00786">
    <property type="entry name" value="dctM"/>
    <property type="match status" value="1"/>
</dbReference>
<keyword evidence="4 7" id="KW-0812">Transmembrane</keyword>
<feature type="transmembrane region" description="Helical" evidence="7">
    <location>
        <begin position="163"/>
        <end position="186"/>
    </location>
</feature>
<dbReference type="Proteomes" id="UP000019140">
    <property type="component" value="Unassembled WGS sequence"/>
</dbReference>
<evidence type="ECO:0000313" key="10">
    <source>
        <dbReference type="Proteomes" id="UP000019140"/>
    </source>
</evidence>
<comment type="caution">
    <text evidence="9">The sequence shown here is derived from an EMBL/GenBank/DDBJ whole genome shotgun (WGS) entry which is preliminary data.</text>
</comment>
<dbReference type="PIRSF" id="PIRSF006066">
    <property type="entry name" value="HI0050"/>
    <property type="match status" value="1"/>
</dbReference>
<dbReference type="EMBL" id="AZHX01000886">
    <property type="protein sequence ID" value="ETX05714.1"/>
    <property type="molecule type" value="Genomic_DNA"/>
</dbReference>
<feature type="transmembrane region" description="Helical" evidence="7">
    <location>
        <begin position="235"/>
        <end position="254"/>
    </location>
</feature>
<evidence type="ECO:0000256" key="1">
    <source>
        <dbReference type="ARBA" id="ARBA00004429"/>
    </source>
</evidence>
<keyword evidence="6 7" id="KW-0472">Membrane</keyword>
<gene>
    <name evidence="9" type="ORF">ETSY2_21385</name>
</gene>
<evidence type="ECO:0000256" key="3">
    <source>
        <dbReference type="ARBA" id="ARBA00022519"/>
    </source>
</evidence>
<feature type="transmembrane region" description="Helical" evidence="7">
    <location>
        <begin position="308"/>
        <end position="333"/>
    </location>
</feature>
<comment type="subcellular location">
    <subcellularLocation>
        <location evidence="1">Cell inner membrane</location>
        <topology evidence="1">Multi-pass membrane protein</topology>
    </subcellularLocation>
</comment>
<evidence type="ECO:0000256" key="6">
    <source>
        <dbReference type="ARBA" id="ARBA00023136"/>
    </source>
</evidence>
<dbReference type="PATRIC" id="fig|1429439.4.peg.3633"/>
<organism evidence="9 10">
    <name type="scientific">Candidatus Entotheonella gemina</name>
    <dbReference type="NCBI Taxonomy" id="1429439"/>
    <lineage>
        <taxon>Bacteria</taxon>
        <taxon>Pseudomonadati</taxon>
        <taxon>Nitrospinota/Tectimicrobiota group</taxon>
        <taxon>Candidatus Tectimicrobiota</taxon>
        <taxon>Candidatus Entotheonellia</taxon>
        <taxon>Candidatus Entotheonellales</taxon>
        <taxon>Candidatus Entotheonellaceae</taxon>
        <taxon>Candidatus Entotheonella</taxon>
    </lineage>
</organism>
<evidence type="ECO:0000256" key="5">
    <source>
        <dbReference type="ARBA" id="ARBA00022989"/>
    </source>
</evidence>
<feature type="transmembrane region" description="Helical" evidence="7">
    <location>
        <begin position="345"/>
        <end position="371"/>
    </location>
</feature>
<keyword evidence="5 7" id="KW-1133">Transmembrane helix</keyword>
<feature type="transmembrane region" description="Helical" evidence="7">
    <location>
        <begin position="6"/>
        <end position="29"/>
    </location>
</feature>
<dbReference type="InterPro" id="IPR004681">
    <property type="entry name" value="TRAP_DctM"/>
</dbReference>
<keyword evidence="2" id="KW-1003">Cell membrane</keyword>
<feature type="transmembrane region" description="Helical" evidence="7">
    <location>
        <begin position="89"/>
        <end position="118"/>
    </location>
</feature>
<dbReference type="GO" id="GO:0005886">
    <property type="term" value="C:plasma membrane"/>
    <property type="evidence" value="ECO:0007669"/>
    <property type="project" value="UniProtKB-SubCell"/>
</dbReference>
<evidence type="ECO:0000256" key="7">
    <source>
        <dbReference type="SAM" id="Phobius"/>
    </source>
</evidence>
<name>W4M5T7_9BACT</name>
<accession>W4M5T7</accession>
<dbReference type="AlphaFoldDB" id="W4M5T7"/>
<feature type="transmembrane region" description="Helical" evidence="7">
    <location>
        <begin position="266"/>
        <end position="288"/>
    </location>
</feature>
<evidence type="ECO:0000259" key="8">
    <source>
        <dbReference type="Pfam" id="PF06808"/>
    </source>
</evidence>
<protein>
    <recommendedName>
        <fullName evidence="8">TRAP C4-dicarboxylate transport system permease DctM subunit domain-containing protein</fullName>
    </recommendedName>
</protein>
<dbReference type="PANTHER" id="PTHR33362">
    <property type="entry name" value="SIALIC ACID TRAP TRANSPORTER PERMEASE PROTEIN SIAT-RELATED"/>
    <property type="match status" value="1"/>
</dbReference>
<feature type="transmembrane region" description="Helical" evidence="7">
    <location>
        <begin position="391"/>
        <end position="415"/>
    </location>
</feature>
<dbReference type="GO" id="GO:0022857">
    <property type="term" value="F:transmembrane transporter activity"/>
    <property type="evidence" value="ECO:0007669"/>
    <property type="project" value="TreeGrafter"/>
</dbReference>
<evidence type="ECO:0000256" key="4">
    <source>
        <dbReference type="ARBA" id="ARBA00022692"/>
    </source>
</evidence>
<dbReference type="InterPro" id="IPR010656">
    <property type="entry name" value="DctM"/>
</dbReference>
<dbReference type="Pfam" id="PF06808">
    <property type="entry name" value="DctM"/>
    <property type="match status" value="1"/>
</dbReference>
<feature type="transmembrane region" description="Helical" evidence="7">
    <location>
        <begin position="49"/>
        <end position="69"/>
    </location>
</feature>
<reference evidence="9 10" key="1">
    <citation type="journal article" date="2014" name="Nature">
        <title>An environmental bacterial taxon with a large and distinct metabolic repertoire.</title>
        <authorList>
            <person name="Wilson M.C."/>
            <person name="Mori T."/>
            <person name="Ruckert C."/>
            <person name="Uria A.R."/>
            <person name="Helf M.J."/>
            <person name="Takada K."/>
            <person name="Gernert C."/>
            <person name="Steffens U.A."/>
            <person name="Heycke N."/>
            <person name="Schmitt S."/>
            <person name="Rinke C."/>
            <person name="Helfrich E.J."/>
            <person name="Brachmann A.O."/>
            <person name="Gurgui C."/>
            <person name="Wakimoto T."/>
            <person name="Kracht M."/>
            <person name="Crusemann M."/>
            <person name="Hentschel U."/>
            <person name="Abe I."/>
            <person name="Matsunaga S."/>
            <person name="Kalinowski J."/>
            <person name="Takeyama H."/>
            <person name="Piel J."/>
        </authorList>
    </citation>
    <scope>NUCLEOTIDE SEQUENCE [LARGE SCALE GENOMIC DNA]</scope>
    <source>
        <strain evidence="10">TSY2</strain>
    </source>
</reference>
<proteinExistence type="predicted"/>
<keyword evidence="10" id="KW-1185">Reference proteome</keyword>